<protein>
    <recommendedName>
        <fullName evidence="6">acetyl-CoA C-acyltransferase</fullName>
        <ecNumber evidence="6">2.3.1.16</ecNumber>
    </recommendedName>
</protein>
<feature type="domain" description="Thiolase C-terminal" evidence="9">
    <location>
        <begin position="256"/>
        <end position="373"/>
    </location>
</feature>
<evidence type="ECO:0000256" key="3">
    <source>
        <dbReference type="ARBA" id="ARBA00022679"/>
    </source>
</evidence>
<comment type="pathway">
    <text evidence="1">Lipid metabolism.</text>
</comment>
<dbReference type="CDD" id="cd00751">
    <property type="entry name" value="thiolase"/>
    <property type="match status" value="1"/>
</dbReference>
<dbReference type="PIRSF" id="PIRSF000429">
    <property type="entry name" value="Ac-CoA_Ac_transf"/>
    <property type="match status" value="1"/>
</dbReference>
<feature type="region of interest" description="Disordered" evidence="7">
    <location>
        <begin position="161"/>
        <end position="185"/>
    </location>
</feature>
<name>A0A1H6G3C9_9EURY</name>
<accession>A0A1H6G3C9</accession>
<evidence type="ECO:0000256" key="4">
    <source>
        <dbReference type="ARBA" id="ARBA00023229"/>
    </source>
</evidence>
<dbReference type="InterPro" id="IPR016039">
    <property type="entry name" value="Thiolase-like"/>
</dbReference>
<proteinExistence type="inferred from homology"/>
<dbReference type="Proteomes" id="UP000199112">
    <property type="component" value="Unassembled WGS sequence"/>
</dbReference>
<dbReference type="PROSITE" id="PS00098">
    <property type="entry name" value="THIOLASE_1"/>
    <property type="match status" value="1"/>
</dbReference>
<dbReference type="Pfam" id="PF00108">
    <property type="entry name" value="Thiolase_N"/>
    <property type="match status" value="1"/>
</dbReference>
<dbReference type="PANTHER" id="PTHR43853">
    <property type="entry name" value="3-KETOACYL-COA THIOLASE, PEROXISOMAL"/>
    <property type="match status" value="1"/>
</dbReference>
<dbReference type="InterPro" id="IPR002155">
    <property type="entry name" value="Thiolase"/>
</dbReference>
<dbReference type="PROSITE" id="PS00737">
    <property type="entry name" value="THIOLASE_2"/>
    <property type="match status" value="1"/>
</dbReference>
<feature type="domain" description="Thiolase N-terminal" evidence="8">
    <location>
        <begin position="6"/>
        <end position="248"/>
    </location>
</feature>
<dbReference type="GO" id="GO:0010124">
    <property type="term" value="P:phenylacetate catabolic process"/>
    <property type="evidence" value="ECO:0007669"/>
    <property type="project" value="TreeGrafter"/>
</dbReference>
<dbReference type="GO" id="GO:0003988">
    <property type="term" value="F:acetyl-CoA C-acyltransferase activity"/>
    <property type="evidence" value="ECO:0007669"/>
    <property type="project" value="UniProtKB-EC"/>
</dbReference>
<evidence type="ECO:0000256" key="2">
    <source>
        <dbReference type="ARBA" id="ARBA00010982"/>
    </source>
</evidence>
<dbReference type="InterPro" id="IPR020616">
    <property type="entry name" value="Thiolase_N"/>
</dbReference>
<dbReference type="SUPFAM" id="SSF53901">
    <property type="entry name" value="Thiolase-like"/>
    <property type="match status" value="2"/>
</dbReference>
<evidence type="ECO:0000313" key="10">
    <source>
        <dbReference type="EMBL" id="SEH16948.1"/>
    </source>
</evidence>
<dbReference type="InterPro" id="IPR050215">
    <property type="entry name" value="Thiolase-like_sf_Thiolase"/>
</dbReference>
<evidence type="ECO:0000256" key="1">
    <source>
        <dbReference type="ARBA" id="ARBA00005189"/>
    </source>
</evidence>
<dbReference type="FunFam" id="3.40.47.10:FF:000010">
    <property type="entry name" value="Acetyl-CoA acetyltransferase (Thiolase)"/>
    <property type="match status" value="1"/>
</dbReference>
<dbReference type="EMBL" id="FNWL01000003">
    <property type="protein sequence ID" value="SEH16948.1"/>
    <property type="molecule type" value="Genomic_DNA"/>
</dbReference>
<dbReference type="InterPro" id="IPR020617">
    <property type="entry name" value="Thiolase_C"/>
</dbReference>
<evidence type="ECO:0000313" key="11">
    <source>
        <dbReference type="Proteomes" id="UP000199112"/>
    </source>
</evidence>
<evidence type="ECO:0000256" key="6">
    <source>
        <dbReference type="ARBA" id="ARBA00024073"/>
    </source>
</evidence>
<sequence length="378" mass="40102">MSQTPVVVKAVRTPQGKEDGVYADLRSEDLSVPLIDEILAETGLSGEDIDDLMWGCAQQRGEQDNNLARVIALLSELGESVPATTINRWCASSMQSVISASDAIAAGNRDAIIAGGVESMSRVPMGDGMSDIHPRLAELYNVGELQMGMTAEKVAEEYGVSREEQDEYAARSQQNAEKATEEGRFDDEIVPIETDEETVSEDEGIRPGTTAEKLAELPTVFKSDGSVTPGNASQISDGASALLITSEEFAEENDLEIMAEVGMNNVAGVDPTVMGIGPVPATEGLLERNGRDIDEYELVELNEAFASQSLYSRDELGIDPDRFNVNGGAIAIGHPLGASGARLPVTLIHELQKRGGGLGLATLCVGFGQGAAIEFDVN</sequence>
<keyword evidence="11" id="KW-1185">Reference proteome</keyword>
<evidence type="ECO:0000256" key="5">
    <source>
        <dbReference type="ARBA" id="ARBA00023315"/>
    </source>
</evidence>
<gene>
    <name evidence="10" type="ORF">SAMN04487967_2879</name>
</gene>
<dbReference type="GO" id="GO:0006635">
    <property type="term" value="P:fatty acid beta-oxidation"/>
    <property type="evidence" value="ECO:0007669"/>
    <property type="project" value="TreeGrafter"/>
</dbReference>
<evidence type="ECO:0000256" key="7">
    <source>
        <dbReference type="SAM" id="MobiDB-lite"/>
    </source>
</evidence>
<dbReference type="AlphaFoldDB" id="A0A1H6G3C9"/>
<reference evidence="11" key="1">
    <citation type="submission" date="2016-10" db="EMBL/GenBank/DDBJ databases">
        <authorList>
            <person name="Varghese N."/>
            <person name="Submissions S."/>
        </authorList>
    </citation>
    <scope>NUCLEOTIDE SEQUENCE [LARGE SCALE GENOMIC DNA]</scope>
    <source>
        <strain evidence="11">CGMCC 1.8981</strain>
    </source>
</reference>
<evidence type="ECO:0000259" key="8">
    <source>
        <dbReference type="Pfam" id="PF00108"/>
    </source>
</evidence>
<dbReference type="NCBIfam" id="TIGR01930">
    <property type="entry name" value="AcCoA-C-Actrans"/>
    <property type="match status" value="1"/>
</dbReference>
<dbReference type="InterPro" id="IPR020610">
    <property type="entry name" value="Thiolase_AS"/>
</dbReference>
<organism evidence="10 11">
    <name type="scientific">Natronorubrum sediminis</name>
    <dbReference type="NCBI Taxonomy" id="640943"/>
    <lineage>
        <taxon>Archaea</taxon>
        <taxon>Methanobacteriati</taxon>
        <taxon>Methanobacteriota</taxon>
        <taxon>Stenosarchaea group</taxon>
        <taxon>Halobacteria</taxon>
        <taxon>Halobacteriales</taxon>
        <taxon>Natrialbaceae</taxon>
        <taxon>Natronorubrum</taxon>
    </lineage>
</organism>
<dbReference type="PANTHER" id="PTHR43853:SF2">
    <property type="entry name" value="3-OXOADIPYL-COA_3-OXO-5,6-DEHYDROSUBERYL-COA THIOLASE"/>
    <property type="match status" value="1"/>
</dbReference>
<keyword evidence="3 10" id="KW-0808">Transferase</keyword>
<dbReference type="OrthoDB" id="25212at2157"/>
<dbReference type="EC" id="2.3.1.16" evidence="6"/>
<keyword evidence="5 10" id="KW-0012">Acyltransferase</keyword>
<keyword evidence="4" id="KW-0414">Isoprene biosynthesis</keyword>
<comment type="similarity">
    <text evidence="2">Belongs to the thiolase-like superfamily. Thiolase family.</text>
</comment>
<dbReference type="PROSITE" id="PS00099">
    <property type="entry name" value="THIOLASE_3"/>
    <property type="match status" value="1"/>
</dbReference>
<dbReference type="Pfam" id="PF02803">
    <property type="entry name" value="Thiolase_C"/>
    <property type="match status" value="1"/>
</dbReference>
<dbReference type="GO" id="GO:0005737">
    <property type="term" value="C:cytoplasm"/>
    <property type="evidence" value="ECO:0007669"/>
    <property type="project" value="UniProtKB-ARBA"/>
</dbReference>
<dbReference type="InterPro" id="IPR020615">
    <property type="entry name" value="Thiolase_acyl_enz_int_AS"/>
</dbReference>
<evidence type="ECO:0000259" key="9">
    <source>
        <dbReference type="Pfam" id="PF02803"/>
    </source>
</evidence>
<dbReference type="RefSeq" id="WP_090507681.1">
    <property type="nucleotide sequence ID" value="NZ_FNWL01000003.1"/>
</dbReference>
<dbReference type="InterPro" id="IPR020613">
    <property type="entry name" value="Thiolase_CS"/>
</dbReference>
<dbReference type="GO" id="GO:0008299">
    <property type="term" value="P:isoprenoid biosynthetic process"/>
    <property type="evidence" value="ECO:0007669"/>
    <property type="project" value="UniProtKB-KW"/>
</dbReference>
<dbReference type="Gene3D" id="3.40.47.10">
    <property type="match status" value="2"/>
</dbReference>